<evidence type="ECO:0000259" key="5">
    <source>
        <dbReference type="PROSITE" id="PS50830"/>
    </source>
</evidence>
<dbReference type="GO" id="GO:0004519">
    <property type="term" value="F:endonuclease activity"/>
    <property type="evidence" value="ECO:0007669"/>
    <property type="project" value="UniProtKB-KW"/>
</dbReference>
<name>A0A6B0YQL8_9CHLR</name>
<dbReference type="EMBL" id="VXRG01000012">
    <property type="protein sequence ID" value="MXY92072.1"/>
    <property type="molecule type" value="Genomic_DNA"/>
</dbReference>
<dbReference type="GO" id="GO:0003676">
    <property type="term" value="F:nucleic acid binding"/>
    <property type="evidence" value="ECO:0007669"/>
    <property type="project" value="InterPro"/>
</dbReference>
<accession>A0A6B0YQL8</accession>
<evidence type="ECO:0000256" key="4">
    <source>
        <dbReference type="SAM" id="MobiDB-lite"/>
    </source>
</evidence>
<evidence type="ECO:0000256" key="1">
    <source>
        <dbReference type="ARBA" id="ARBA00022722"/>
    </source>
</evidence>
<dbReference type="InterPro" id="IPR035437">
    <property type="entry name" value="SNase_OB-fold_sf"/>
</dbReference>
<protein>
    <submittedName>
        <fullName evidence="6">Thermonuclease family protein</fullName>
    </submittedName>
</protein>
<keyword evidence="2" id="KW-0255">Endonuclease</keyword>
<dbReference type="PROSITE" id="PS01123">
    <property type="entry name" value="TNASE_1"/>
    <property type="match status" value="1"/>
</dbReference>
<evidence type="ECO:0000313" key="6">
    <source>
        <dbReference type="EMBL" id="MXY92072.1"/>
    </source>
</evidence>
<sequence>MKLIRNIIVVLALILLGMVIVLALGGQEDGGRDGQTPSSASTTATSTRLAEATATMVSGSEETSARAAAPTATEGTSRESTPGDGEWGVVIRVADGDTLTVRFDDGEEETIRLLDIDTPETVHPSRPEECFGAQASDYTKGLMRRRVRVEPMGRDRYGRLLAYVWTGDDGEGVLWNVRLLEEGLAVYNDYGNPGRYADRTRATAEEAMLAGVGLWSACEIGERPTVVPAQAVGAGCPQGCVSQPNPSCSIKGNVNPNRDTKIYHVEGESSSYGRVYMKEGEGDLWFCTRAEAEANGFRAPER</sequence>
<evidence type="ECO:0000256" key="2">
    <source>
        <dbReference type="ARBA" id="ARBA00022759"/>
    </source>
</evidence>
<keyword evidence="3" id="KW-0378">Hydrolase</keyword>
<reference evidence="6" key="1">
    <citation type="submission" date="2019-09" db="EMBL/GenBank/DDBJ databases">
        <title>Characterisation of the sponge microbiome using genome-centric metagenomics.</title>
        <authorList>
            <person name="Engelberts J.P."/>
            <person name="Robbins S.J."/>
            <person name="De Goeij J.M."/>
            <person name="Aranda M."/>
            <person name="Bell S.C."/>
            <person name="Webster N.S."/>
        </authorList>
    </citation>
    <scope>NUCLEOTIDE SEQUENCE</scope>
    <source>
        <strain evidence="6">SB0664_bin_27</strain>
    </source>
</reference>
<dbReference type="Pfam" id="PF00565">
    <property type="entry name" value="SNase"/>
    <property type="match status" value="1"/>
</dbReference>
<dbReference type="AlphaFoldDB" id="A0A6B0YQL8"/>
<feature type="domain" description="TNase-like" evidence="5">
    <location>
        <begin position="84"/>
        <end position="217"/>
    </location>
</feature>
<dbReference type="GO" id="GO:0016787">
    <property type="term" value="F:hydrolase activity"/>
    <property type="evidence" value="ECO:0007669"/>
    <property type="project" value="UniProtKB-KW"/>
</dbReference>
<dbReference type="PANTHER" id="PTHR12302:SF3">
    <property type="entry name" value="SERINE_THREONINE-PROTEIN KINASE 31"/>
    <property type="match status" value="1"/>
</dbReference>
<dbReference type="PANTHER" id="PTHR12302">
    <property type="entry name" value="EBNA2 BINDING PROTEIN P100"/>
    <property type="match status" value="1"/>
</dbReference>
<proteinExistence type="predicted"/>
<organism evidence="6">
    <name type="scientific">Caldilineaceae bacterium SB0664_bin_27</name>
    <dbReference type="NCBI Taxonomy" id="2605260"/>
    <lineage>
        <taxon>Bacteria</taxon>
        <taxon>Bacillati</taxon>
        <taxon>Chloroflexota</taxon>
        <taxon>Caldilineae</taxon>
        <taxon>Caldilineales</taxon>
        <taxon>Caldilineaceae</taxon>
    </lineage>
</organism>
<gene>
    <name evidence="6" type="ORF">F4Y42_01340</name>
</gene>
<dbReference type="PROSITE" id="PS50830">
    <property type="entry name" value="TNASE_3"/>
    <property type="match status" value="1"/>
</dbReference>
<feature type="region of interest" description="Disordered" evidence="4">
    <location>
        <begin position="27"/>
        <end position="87"/>
    </location>
</feature>
<dbReference type="InterPro" id="IPR016071">
    <property type="entry name" value="Staphylococal_nuclease_OB-fold"/>
</dbReference>
<dbReference type="SMART" id="SM00318">
    <property type="entry name" value="SNc"/>
    <property type="match status" value="1"/>
</dbReference>
<evidence type="ECO:0000256" key="3">
    <source>
        <dbReference type="ARBA" id="ARBA00022801"/>
    </source>
</evidence>
<feature type="compositionally biased region" description="Low complexity" evidence="4">
    <location>
        <begin position="36"/>
        <end position="55"/>
    </location>
</feature>
<keyword evidence="1" id="KW-0540">Nuclease</keyword>
<dbReference type="InterPro" id="IPR002071">
    <property type="entry name" value="Thermonucl_AS"/>
</dbReference>
<dbReference type="SUPFAM" id="SSF50199">
    <property type="entry name" value="Staphylococcal nuclease"/>
    <property type="match status" value="1"/>
</dbReference>
<dbReference type="PROSITE" id="PS01284">
    <property type="entry name" value="TNASE_2"/>
    <property type="match status" value="1"/>
</dbReference>
<dbReference type="Gene3D" id="2.40.50.90">
    <property type="match status" value="1"/>
</dbReference>
<comment type="caution">
    <text evidence="6">The sequence shown here is derived from an EMBL/GenBank/DDBJ whole genome shotgun (WGS) entry which is preliminary data.</text>
</comment>